<evidence type="ECO:0000256" key="1">
    <source>
        <dbReference type="ARBA" id="ARBA00009469"/>
    </source>
</evidence>
<dbReference type="Gene3D" id="3.40.630.170">
    <property type="match status" value="1"/>
</dbReference>
<dbReference type="InterPro" id="IPR016181">
    <property type="entry name" value="Acyl_CoA_acyltransferase"/>
</dbReference>
<dbReference type="Pfam" id="PF02799">
    <property type="entry name" value="NMT_C"/>
    <property type="match status" value="1"/>
</dbReference>
<dbReference type="InterPro" id="IPR022676">
    <property type="entry name" value="NMT_N"/>
</dbReference>
<keyword evidence="3" id="KW-0808">Transferase</keyword>
<dbReference type="PANTHER" id="PTHR11377:SF5">
    <property type="entry name" value="GLYCYLPEPTIDE N-TETRADECANOYLTRANSFERASE"/>
    <property type="match status" value="1"/>
</dbReference>
<dbReference type="Pfam" id="PF01233">
    <property type="entry name" value="NMT"/>
    <property type="match status" value="1"/>
</dbReference>
<sequence length="403" mass="47143">MTDKLSFWKNKPVKIRPQSPVTTIKSGEELVKMVSDEITNSKIQLDYQLINMCDTELQPIIEFINKNYMNNNSDHMLSYNTDMIKFFLGDPKNSLVLAFYPRTSNNSNKKIVGVVCGSKHKLCIRGKDSDSFECMDINFLCVAKQLRKIHVSSYIINIITRECVERFGVICAGYTTGVTLKIPHFSKKWYYHRLINIDKTIQTQLFSEEFDSEVIRKVYNTFNYQTVFKRQHALEYHGRANGTAPNCFIQKLASITQALQNYCHTNYDVYFEKTLTEIQKIFDNPNFHVFLVMRDNQITDFVSLFNIDTMCLDNGETCRNGYLYYYYFSNDSLDHKQNVLEMIAEYCYQHNIFDLLTVCDPFGVSSHEYKTIKFLRGTGSLNYYMYNMKMHKILNENNGLVTI</sequence>
<evidence type="ECO:0000256" key="5">
    <source>
        <dbReference type="ARBA" id="ARBA00031242"/>
    </source>
</evidence>
<evidence type="ECO:0000256" key="2">
    <source>
        <dbReference type="ARBA" id="ARBA00012923"/>
    </source>
</evidence>
<proteinExistence type="inferred from homology"/>
<evidence type="ECO:0000259" key="7">
    <source>
        <dbReference type="Pfam" id="PF02799"/>
    </source>
</evidence>
<reference evidence="8" key="1">
    <citation type="journal article" date="2020" name="Nature">
        <title>Giant virus diversity and host interactions through global metagenomics.</title>
        <authorList>
            <person name="Schulz F."/>
            <person name="Roux S."/>
            <person name="Paez-Espino D."/>
            <person name="Jungbluth S."/>
            <person name="Walsh D.A."/>
            <person name="Denef V.J."/>
            <person name="McMahon K.D."/>
            <person name="Konstantinidis K.T."/>
            <person name="Eloe-Fadrosh E.A."/>
            <person name="Kyrpides N.C."/>
            <person name="Woyke T."/>
        </authorList>
    </citation>
    <scope>NUCLEOTIDE SEQUENCE</scope>
    <source>
        <strain evidence="8">GVMAG-M-3300023179-73</strain>
    </source>
</reference>
<name>A0A6C0H6G7_9ZZZZ</name>
<dbReference type="EMBL" id="MN739890">
    <property type="protein sequence ID" value="QHT76172.1"/>
    <property type="molecule type" value="Genomic_DNA"/>
</dbReference>
<feature type="domain" description="Glycylpeptide N-tetradecanoyltransferase N-terminal" evidence="6">
    <location>
        <begin position="31"/>
        <end position="183"/>
    </location>
</feature>
<comment type="similarity">
    <text evidence="1">Belongs to the NMT family.</text>
</comment>
<dbReference type="AlphaFoldDB" id="A0A6C0H6G7"/>
<dbReference type="GO" id="GO:0004379">
    <property type="term" value="F:glycylpeptide N-tetradecanoyltransferase activity"/>
    <property type="evidence" value="ECO:0007669"/>
    <property type="project" value="UniProtKB-EC"/>
</dbReference>
<evidence type="ECO:0000313" key="8">
    <source>
        <dbReference type="EMBL" id="QHT76172.1"/>
    </source>
</evidence>
<organism evidence="8">
    <name type="scientific">viral metagenome</name>
    <dbReference type="NCBI Taxonomy" id="1070528"/>
    <lineage>
        <taxon>unclassified sequences</taxon>
        <taxon>metagenomes</taxon>
        <taxon>organismal metagenomes</taxon>
    </lineage>
</organism>
<dbReference type="InterPro" id="IPR022677">
    <property type="entry name" value="NMT_C"/>
</dbReference>
<evidence type="ECO:0000256" key="4">
    <source>
        <dbReference type="ARBA" id="ARBA00023315"/>
    </source>
</evidence>
<dbReference type="InterPro" id="IPR000903">
    <property type="entry name" value="NMT"/>
</dbReference>
<evidence type="ECO:0000256" key="3">
    <source>
        <dbReference type="ARBA" id="ARBA00022679"/>
    </source>
</evidence>
<dbReference type="PANTHER" id="PTHR11377">
    <property type="entry name" value="N-MYRISTOYL TRANSFERASE"/>
    <property type="match status" value="1"/>
</dbReference>
<protein>
    <recommendedName>
        <fullName evidence="2">glycylpeptide N-tetradecanoyltransferase</fullName>
        <ecNumber evidence="2">2.3.1.97</ecNumber>
    </recommendedName>
    <alternativeName>
        <fullName evidence="5">Myristoyl-CoA:protein N-myristoyltransferase</fullName>
    </alternativeName>
</protein>
<accession>A0A6C0H6G7</accession>
<evidence type="ECO:0000259" key="6">
    <source>
        <dbReference type="Pfam" id="PF01233"/>
    </source>
</evidence>
<dbReference type="SUPFAM" id="SSF55729">
    <property type="entry name" value="Acyl-CoA N-acyltransferases (Nat)"/>
    <property type="match status" value="2"/>
</dbReference>
<feature type="domain" description="Glycylpeptide N-tetradecanoyltransferase C-terminal" evidence="7">
    <location>
        <begin position="251"/>
        <end position="395"/>
    </location>
</feature>
<dbReference type="EC" id="2.3.1.97" evidence="2"/>
<keyword evidence="4" id="KW-0012">Acyltransferase</keyword>
<dbReference type="GO" id="GO:0005737">
    <property type="term" value="C:cytoplasm"/>
    <property type="evidence" value="ECO:0007669"/>
    <property type="project" value="TreeGrafter"/>
</dbReference>